<dbReference type="Pfam" id="PF01408">
    <property type="entry name" value="GFO_IDH_MocA"/>
    <property type="match status" value="1"/>
</dbReference>
<evidence type="ECO:0000259" key="3">
    <source>
        <dbReference type="Pfam" id="PF01408"/>
    </source>
</evidence>
<accession>A0ABN3P0Y1</accession>
<dbReference type="EMBL" id="BAAATM010000018">
    <property type="protein sequence ID" value="GAA2551120.1"/>
    <property type="molecule type" value="Genomic_DNA"/>
</dbReference>
<evidence type="ECO:0000313" key="6">
    <source>
        <dbReference type="Proteomes" id="UP001501095"/>
    </source>
</evidence>
<sequence length="344" mass="36418">MTDVLRVGVLGSAEIARRRMLPAFARSAAFEVAAIASRDPDRGAAAAAPYGARVLPDYARLIEDGDVDAVYVPLPHALHAEWVEEALRAGKHVLAEKPLSTSPEVSADLFALARRRGLVLMENVMFVHHGQHARVRRLVAEGAIGEPRLFQATFTVPRRPAGDIRYRPDLGGGALWDTGVYPVRAAQLLLGTGLTVVGAVTTAAAGFDVDTSGAALLRRPGDGVGVQLSYGLDHAYRSSYEIGGSSGRLTLDMAFTPPADHVPVLRLDDSSGSRELRLEPEDQVANTVEAFAEAVRRGAVDSEHERATLEQARLLRDILDSAAAASASAAARASAPAPTTVPSD</sequence>
<protein>
    <submittedName>
        <fullName evidence="5">Gfo/Idh/MocA family oxidoreductase</fullName>
    </submittedName>
</protein>
<dbReference type="SUPFAM" id="SSF51735">
    <property type="entry name" value="NAD(P)-binding Rossmann-fold domains"/>
    <property type="match status" value="1"/>
</dbReference>
<organism evidence="5 6">
    <name type="scientific">Streptomyces levis</name>
    <dbReference type="NCBI Taxonomy" id="285566"/>
    <lineage>
        <taxon>Bacteria</taxon>
        <taxon>Bacillati</taxon>
        <taxon>Actinomycetota</taxon>
        <taxon>Actinomycetes</taxon>
        <taxon>Kitasatosporales</taxon>
        <taxon>Streptomycetaceae</taxon>
        <taxon>Streptomyces</taxon>
    </lineage>
</organism>
<gene>
    <name evidence="5" type="ORF">GCM10010423_59350</name>
</gene>
<dbReference type="SUPFAM" id="SSF55347">
    <property type="entry name" value="Glyceraldehyde-3-phosphate dehydrogenase-like, C-terminal domain"/>
    <property type="match status" value="1"/>
</dbReference>
<feature type="domain" description="GFO/IDH/MocA-like oxidoreductase" evidence="4">
    <location>
        <begin position="133"/>
        <end position="249"/>
    </location>
</feature>
<reference evidence="5 6" key="1">
    <citation type="journal article" date="2019" name="Int. J. Syst. Evol. Microbiol.">
        <title>The Global Catalogue of Microorganisms (GCM) 10K type strain sequencing project: providing services to taxonomists for standard genome sequencing and annotation.</title>
        <authorList>
            <consortium name="The Broad Institute Genomics Platform"/>
            <consortium name="The Broad Institute Genome Sequencing Center for Infectious Disease"/>
            <person name="Wu L."/>
            <person name="Ma J."/>
        </authorList>
    </citation>
    <scope>NUCLEOTIDE SEQUENCE [LARGE SCALE GENOMIC DNA]</scope>
    <source>
        <strain evidence="5 6">JCM 6924</strain>
    </source>
</reference>
<dbReference type="RefSeq" id="WP_344542087.1">
    <property type="nucleotide sequence ID" value="NZ_BAAATM010000018.1"/>
</dbReference>
<comment type="similarity">
    <text evidence="1">Belongs to the Gfo/Idh/MocA family.</text>
</comment>
<name>A0ABN3P0Y1_9ACTN</name>
<evidence type="ECO:0000313" key="5">
    <source>
        <dbReference type="EMBL" id="GAA2551120.1"/>
    </source>
</evidence>
<dbReference type="Pfam" id="PF22725">
    <property type="entry name" value="GFO_IDH_MocA_C3"/>
    <property type="match status" value="1"/>
</dbReference>
<feature type="domain" description="Gfo/Idh/MocA-like oxidoreductase N-terminal" evidence="3">
    <location>
        <begin position="5"/>
        <end position="123"/>
    </location>
</feature>
<dbReference type="InterPro" id="IPR000683">
    <property type="entry name" value="Gfo/Idh/MocA-like_OxRdtase_N"/>
</dbReference>
<evidence type="ECO:0000259" key="4">
    <source>
        <dbReference type="Pfam" id="PF22725"/>
    </source>
</evidence>
<evidence type="ECO:0000256" key="2">
    <source>
        <dbReference type="ARBA" id="ARBA00023002"/>
    </source>
</evidence>
<keyword evidence="2" id="KW-0560">Oxidoreductase</keyword>
<evidence type="ECO:0000256" key="1">
    <source>
        <dbReference type="ARBA" id="ARBA00010928"/>
    </source>
</evidence>
<dbReference type="PANTHER" id="PTHR22604">
    <property type="entry name" value="OXIDOREDUCTASES"/>
    <property type="match status" value="1"/>
</dbReference>
<dbReference type="Gene3D" id="3.30.360.10">
    <property type="entry name" value="Dihydrodipicolinate Reductase, domain 2"/>
    <property type="match status" value="1"/>
</dbReference>
<keyword evidence="6" id="KW-1185">Reference proteome</keyword>
<proteinExistence type="inferred from homology"/>
<dbReference type="Gene3D" id="3.40.50.720">
    <property type="entry name" value="NAD(P)-binding Rossmann-like Domain"/>
    <property type="match status" value="1"/>
</dbReference>
<dbReference type="PANTHER" id="PTHR22604:SF105">
    <property type="entry name" value="TRANS-1,2-DIHYDROBENZENE-1,2-DIOL DEHYDROGENASE"/>
    <property type="match status" value="1"/>
</dbReference>
<comment type="caution">
    <text evidence="5">The sequence shown here is derived from an EMBL/GenBank/DDBJ whole genome shotgun (WGS) entry which is preliminary data.</text>
</comment>
<dbReference type="InterPro" id="IPR055170">
    <property type="entry name" value="GFO_IDH_MocA-like_dom"/>
</dbReference>
<dbReference type="Proteomes" id="UP001501095">
    <property type="component" value="Unassembled WGS sequence"/>
</dbReference>
<dbReference type="InterPro" id="IPR050984">
    <property type="entry name" value="Gfo/Idh/MocA_domain"/>
</dbReference>
<dbReference type="InterPro" id="IPR036291">
    <property type="entry name" value="NAD(P)-bd_dom_sf"/>
</dbReference>